<dbReference type="InterPro" id="IPR009628">
    <property type="entry name" value="Phage_tape_measure_N"/>
</dbReference>
<feature type="region of interest" description="Disordered" evidence="1">
    <location>
        <begin position="387"/>
        <end position="457"/>
    </location>
</feature>
<name>A0A0H3ZPS0_VIBSP</name>
<dbReference type="EMBL" id="KP795491">
    <property type="protein sequence ID" value="AKN36442.1"/>
    <property type="molecule type" value="Genomic_DNA"/>
</dbReference>
<sequence length="795" mass="86117">MKPADWRVFYGSRMATAHVADLVTTMRADTAKFDKDVENSKKRLRGYTTDAKKSTKQNESLSQSFKNASGNASQLPGPLGNIGGQLDGMIGTVSSLGVAWTALGGGVAVAIGAISAGLPTLAETERRLLQQEQLIKATGYSSGYTAKQLDEMARSVAMATLTSTQEASKAIGVMLTFRSVMNDQNNTFERTIYLAQDMASVMGGDITSAAKQLGKALEMPSTGMSALKESGVSFTQAQIDMVKAMEETGRIAEAQAFILDELDNQIGGAAGAEAGGLIGTVDTFGQSVEEVFEAFTTWTGIKPIVNDVTKEMNEGLSVIKDYFAPTTTDEALDLMSERIKLINEISKATNEAGGQQKLGSYFGYTKSDWFNDQRRLSEIDSRLKELSKERDQRLTEEKEAREKAEEAAAAREKQRAEEKAAREKKAADDRAAKEQKRIEDKEARDAEAADKARARDQEQTDAWLVELERRNMSEMELLNAKYMDEAMKLAEKKQNELITEEQFQQSLQEIQQYYSDQRVELIKKELEAQEEEQKGFWDRYYESMQESAFNTDELWRQTFDSFTTGFGNAFAGAIMQSENFGDAMKNLAAGMAQSMLAALGKIMAQRMVMWALEKTILKGETAGQVAQVTAEAQSAAILSGIHAFSSTAAIPIVGPMMAPGAMAAALAVTEPMAAAATTAAAAGFAGAFDNGGYIPAGQWGVTGEYGPEITLGPSHIVGRKQTMQMLQQANGGSSSGNGDVIVNINNVPEGYGGTASQSTDESGNDVITVMLQDLRDNGAYTTAFQQRHGLKRQGN</sequence>
<organism evidence="3">
    <name type="scientific">Vibrio splendidus</name>
    <dbReference type="NCBI Taxonomy" id="29497"/>
    <lineage>
        <taxon>Bacteria</taxon>
        <taxon>Pseudomonadati</taxon>
        <taxon>Pseudomonadota</taxon>
        <taxon>Gammaproteobacteria</taxon>
        <taxon>Vibrionales</taxon>
        <taxon>Vibrionaceae</taxon>
        <taxon>Vibrio</taxon>
    </lineage>
</organism>
<feature type="compositionally biased region" description="Polar residues" evidence="1">
    <location>
        <begin position="57"/>
        <end position="73"/>
    </location>
</feature>
<accession>A0A0H3ZPS0</accession>
<dbReference type="Pfam" id="PF06791">
    <property type="entry name" value="TMP_2"/>
    <property type="match status" value="1"/>
</dbReference>
<dbReference type="AlphaFoldDB" id="A0A0H3ZPS0"/>
<feature type="region of interest" description="Disordered" evidence="1">
    <location>
        <begin position="44"/>
        <end position="73"/>
    </location>
</feature>
<protein>
    <submittedName>
        <fullName evidence="3">Phage tail length tape-measure protein 1</fullName>
    </submittedName>
</protein>
<reference evidence="3" key="1">
    <citation type="journal article" date="2015" name="MBio">
        <title>Eco-Evolutionary Dynamics of Episomes among Ecologically Cohesive Bacterial Populations.</title>
        <authorList>
            <person name="Xue H."/>
            <person name="Cordero O.X."/>
            <person name="Camas F.M."/>
            <person name="Trimble W."/>
            <person name="Meyer F."/>
            <person name="Guglielmini J."/>
            <person name="Rocha E.P."/>
            <person name="Polz M.F."/>
        </authorList>
    </citation>
    <scope>NUCLEOTIDE SEQUENCE</scope>
    <source>
        <strain evidence="3">FF_308</strain>
    </source>
</reference>
<evidence type="ECO:0000259" key="2">
    <source>
        <dbReference type="Pfam" id="PF06791"/>
    </source>
</evidence>
<proteinExistence type="predicted"/>
<evidence type="ECO:0000313" key="3">
    <source>
        <dbReference type="EMBL" id="AKN36442.1"/>
    </source>
</evidence>
<evidence type="ECO:0000256" key="1">
    <source>
        <dbReference type="SAM" id="MobiDB-lite"/>
    </source>
</evidence>
<feature type="domain" description="Bacteriophage tail tape measure N-terminal" evidence="2">
    <location>
        <begin position="74"/>
        <end position="243"/>
    </location>
</feature>